<feature type="region of interest" description="Disordered" evidence="1">
    <location>
        <begin position="56"/>
        <end position="80"/>
    </location>
</feature>
<protein>
    <submittedName>
        <fullName evidence="2">High density lipoprotein binding protein, isoform CRA_h</fullName>
    </submittedName>
</protein>
<organism evidence="2 3">
    <name type="scientific">Rattus norvegicus</name>
    <name type="common">Rat</name>
    <dbReference type="NCBI Taxonomy" id="10116"/>
    <lineage>
        <taxon>Eukaryota</taxon>
        <taxon>Metazoa</taxon>
        <taxon>Chordata</taxon>
        <taxon>Craniata</taxon>
        <taxon>Vertebrata</taxon>
        <taxon>Euteleostomi</taxon>
        <taxon>Mammalia</taxon>
        <taxon>Eutheria</taxon>
        <taxon>Euarchontoglires</taxon>
        <taxon>Glires</taxon>
        <taxon>Rodentia</taxon>
        <taxon>Myomorpha</taxon>
        <taxon>Muroidea</taxon>
        <taxon>Muridae</taxon>
        <taxon>Murinae</taxon>
        <taxon>Rattus</taxon>
    </lineage>
</organism>
<dbReference type="AlphaFoldDB" id="A6JQZ0"/>
<gene>
    <name evidence="2 4" type="primary">Hdlbp</name>
    <name evidence="2" type="ORF">rCG_55574</name>
</gene>
<evidence type="ECO:0000313" key="4">
    <source>
        <dbReference type="RGD" id="620962"/>
    </source>
</evidence>
<reference evidence="2 3" key="1">
    <citation type="submission" date="2005-09" db="EMBL/GenBank/DDBJ databases">
        <authorList>
            <person name="Mural R.J."/>
            <person name="Li P.W."/>
            <person name="Adams M.D."/>
            <person name="Amanatides P.G."/>
            <person name="Baden-Tillson H."/>
            <person name="Barnstead M."/>
            <person name="Chin S.H."/>
            <person name="Dew I."/>
            <person name="Evans C.A."/>
            <person name="Ferriera S."/>
            <person name="Flanigan M."/>
            <person name="Fosler C."/>
            <person name="Glodek A."/>
            <person name="Gu Z."/>
            <person name="Holt R.A."/>
            <person name="Jennings D."/>
            <person name="Kraft C.L."/>
            <person name="Lu F."/>
            <person name="Nguyen T."/>
            <person name="Nusskern D.R."/>
            <person name="Pfannkoch C.M."/>
            <person name="Sitter C."/>
            <person name="Sutton G.G."/>
            <person name="Venter J.C."/>
            <person name="Wang Z."/>
            <person name="Woodage T."/>
            <person name="Zheng X.H."/>
            <person name="Zhong F."/>
        </authorList>
    </citation>
    <scope>NUCLEOTIDE SEQUENCE [LARGE SCALE GENOMIC DNA]</scope>
    <source>
        <strain>BN</strain>
        <strain evidence="3">Sprague-Dawley</strain>
    </source>
</reference>
<dbReference type="RGD" id="620962">
    <property type="gene designation" value="Hdlbp"/>
</dbReference>
<sequence>MYPLEERFQDGKGTPTCSVGWQLEQVGEAGRGLLPLPAAGSSLICMRLGTPCFPPAPPAPSSSSLSSYNIQSLPSPEGKV</sequence>
<dbReference type="EMBL" id="CH473997">
    <property type="protein sequence ID" value="EDL91947.1"/>
    <property type="molecule type" value="Genomic_DNA"/>
</dbReference>
<keyword evidence="2" id="KW-0449">Lipoprotein</keyword>
<evidence type="ECO:0000256" key="1">
    <source>
        <dbReference type="SAM" id="MobiDB-lite"/>
    </source>
</evidence>
<name>A6JQZ0_RAT</name>
<dbReference type="Proteomes" id="UP000234681">
    <property type="component" value="Chromosome 9"/>
</dbReference>
<feature type="compositionally biased region" description="Low complexity" evidence="1">
    <location>
        <begin position="61"/>
        <end position="80"/>
    </location>
</feature>
<evidence type="ECO:0000313" key="2">
    <source>
        <dbReference type="EMBL" id="EDL91947.1"/>
    </source>
</evidence>
<accession>A6JQZ0</accession>
<evidence type="ECO:0000313" key="3">
    <source>
        <dbReference type="Proteomes" id="UP000234681"/>
    </source>
</evidence>
<proteinExistence type="predicted"/>